<accession>A0A7J7K5C1</accession>
<dbReference type="SUPFAM" id="SSF52058">
    <property type="entry name" value="L domain-like"/>
    <property type="match status" value="1"/>
</dbReference>
<dbReference type="InterPro" id="IPR001611">
    <property type="entry name" value="Leu-rich_rpt"/>
</dbReference>
<feature type="region of interest" description="Disordered" evidence="3">
    <location>
        <begin position="1"/>
        <end position="31"/>
    </location>
</feature>
<organism evidence="4 5">
    <name type="scientific">Bugula neritina</name>
    <name type="common">Brown bryozoan</name>
    <name type="synonym">Sertularia neritina</name>
    <dbReference type="NCBI Taxonomy" id="10212"/>
    <lineage>
        <taxon>Eukaryota</taxon>
        <taxon>Metazoa</taxon>
        <taxon>Spiralia</taxon>
        <taxon>Lophotrochozoa</taxon>
        <taxon>Bryozoa</taxon>
        <taxon>Gymnolaemata</taxon>
        <taxon>Cheilostomatida</taxon>
        <taxon>Flustrina</taxon>
        <taxon>Buguloidea</taxon>
        <taxon>Bugulidae</taxon>
        <taxon>Bugula</taxon>
    </lineage>
</organism>
<dbReference type="PANTHER" id="PTHR22708:SF0">
    <property type="entry name" value="LEUCINE-RICH REPEAT-CONTAINING PROTEIN 56"/>
    <property type="match status" value="1"/>
</dbReference>
<feature type="compositionally biased region" description="Low complexity" evidence="3">
    <location>
        <begin position="1"/>
        <end position="17"/>
    </location>
</feature>
<evidence type="ECO:0000313" key="5">
    <source>
        <dbReference type="Proteomes" id="UP000593567"/>
    </source>
</evidence>
<dbReference type="InterPro" id="IPR040091">
    <property type="entry name" value="LRRC56"/>
</dbReference>
<dbReference type="InterPro" id="IPR032675">
    <property type="entry name" value="LRR_dom_sf"/>
</dbReference>
<evidence type="ECO:0000313" key="4">
    <source>
        <dbReference type="EMBL" id="KAF6032786.1"/>
    </source>
</evidence>
<feature type="compositionally biased region" description="Polar residues" evidence="3">
    <location>
        <begin position="309"/>
        <end position="321"/>
    </location>
</feature>
<dbReference type="AlphaFoldDB" id="A0A7J7K5C1"/>
<gene>
    <name evidence="4" type="ORF">EB796_008900</name>
</gene>
<evidence type="ECO:0000256" key="1">
    <source>
        <dbReference type="ARBA" id="ARBA00022614"/>
    </source>
</evidence>
<comment type="caution">
    <text evidence="4">The sequence shown here is derived from an EMBL/GenBank/DDBJ whole genome shotgun (WGS) entry which is preliminary data.</text>
</comment>
<proteinExistence type="predicted"/>
<reference evidence="4" key="1">
    <citation type="submission" date="2020-06" db="EMBL/GenBank/DDBJ databases">
        <title>Draft genome of Bugula neritina, a colonial animal packing powerful symbionts and potential medicines.</title>
        <authorList>
            <person name="Rayko M."/>
        </authorList>
    </citation>
    <scope>NUCLEOTIDE SEQUENCE [LARGE SCALE GENOMIC DNA]</scope>
    <source>
        <strain evidence="4">Kwan_BN1</strain>
    </source>
</reference>
<dbReference type="Proteomes" id="UP000593567">
    <property type="component" value="Unassembled WGS sequence"/>
</dbReference>
<feature type="region of interest" description="Disordered" evidence="3">
    <location>
        <begin position="399"/>
        <end position="475"/>
    </location>
</feature>
<sequence>MGDIPASRGGRPSSSAGVHVTDIPAGKSNPSPVAVDETELLIEEFLSPRKLRALTGIDDLEEVKYLEMRVDTSETSLGNFGALLPNLTQLKLNNSIIASVRDLGSSFPLLRILWMPRCNLEDLDGVTAMVNLKELYLAYNDITDLSPLSLMTQLQILDLEGNNISDIYQIEFLSLCSNMKNLTLEGNPICMTPHPEQTAEGYDYRKAVCKTVQSLQLLDDFPVTNQESVRATPSNFDSDWNFLEELQKDGTIESLETMEETESTNLATAPIRPTTGYRPGTSIRPSSAMKRIGTARIIGTADTRPKTAQRPTSSDSGTCADTISDASDLTAGSLIFGNPARALRDRRKKLNFISDHPNANSVFEKYKHIPEHSYPEADETEDVLLDELRQWKIRNESVHKKLSESRAPNVLTIDHTQTISNSDSEGEDREDEDQGFVSRQDNQASDDDLQLSPNSGEATRPDLGQESPRLQPVTTIGARRKRFKAKDVQVTSNVVEESGDFRPISGPVLATGNFRSPVNKHMPKGLPLANGHPVIVRADINSPEKPVIDRSSRTAKAAIFSSASLKKRKLNTLPSRPTVPK</sequence>
<keyword evidence="5" id="KW-1185">Reference proteome</keyword>
<dbReference type="Pfam" id="PF12799">
    <property type="entry name" value="LRR_4"/>
    <property type="match status" value="1"/>
</dbReference>
<dbReference type="Gene3D" id="3.80.10.10">
    <property type="entry name" value="Ribonuclease Inhibitor"/>
    <property type="match status" value="1"/>
</dbReference>
<dbReference type="EMBL" id="VXIV02001477">
    <property type="protein sequence ID" value="KAF6032786.1"/>
    <property type="molecule type" value="Genomic_DNA"/>
</dbReference>
<keyword evidence="1" id="KW-0433">Leucine-rich repeat</keyword>
<dbReference type="OrthoDB" id="676979at2759"/>
<feature type="compositionally biased region" description="Acidic residues" evidence="3">
    <location>
        <begin position="424"/>
        <end position="434"/>
    </location>
</feature>
<dbReference type="PANTHER" id="PTHR22708">
    <property type="entry name" value="LEUCINE-RICH REPEAT-CONTAINING PROTEIN 56"/>
    <property type="match status" value="1"/>
</dbReference>
<dbReference type="InterPro" id="IPR025875">
    <property type="entry name" value="Leu-rich_rpt_4"/>
</dbReference>
<evidence type="ECO:0000256" key="2">
    <source>
        <dbReference type="ARBA" id="ARBA00022737"/>
    </source>
</evidence>
<protein>
    <submittedName>
        <fullName evidence="4">LRRC56</fullName>
    </submittedName>
</protein>
<name>A0A7J7K5C1_BUGNE</name>
<dbReference type="PROSITE" id="PS51450">
    <property type="entry name" value="LRR"/>
    <property type="match status" value="2"/>
</dbReference>
<evidence type="ECO:0000256" key="3">
    <source>
        <dbReference type="SAM" id="MobiDB-lite"/>
    </source>
</evidence>
<feature type="region of interest" description="Disordered" evidence="3">
    <location>
        <begin position="301"/>
        <end position="321"/>
    </location>
</feature>
<keyword evidence="2" id="KW-0677">Repeat</keyword>